<evidence type="ECO:0000313" key="1">
    <source>
        <dbReference type="EMBL" id="CAB4020448.1"/>
    </source>
</evidence>
<feature type="non-terminal residue" evidence="1">
    <location>
        <position position="87"/>
    </location>
</feature>
<reference evidence="1" key="1">
    <citation type="submission" date="2020-04" db="EMBL/GenBank/DDBJ databases">
        <authorList>
            <person name="Alioto T."/>
            <person name="Alioto T."/>
            <person name="Gomez Garrido J."/>
        </authorList>
    </citation>
    <scope>NUCLEOTIDE SEQUENCE</scope>
    <source>
        <strain evidence="1">A484AB</strain>
    </source>
</reference>
<keyword evidence="2" id="KW-1185">Reference proteome</keyword>
<sequence length="87" mass="9643">VADSALTALFTEATALEYETFQNTVGNLTTTDRNTADFVFMMCLSRNVIGRLGSATNKAKNFFRRYIGSNYIREMAEAGGVAQYVQQ</sequence>
<accession>A0A7D9IZT9</accession>
<protein>
    <submittedName>
        <fullName evidence="1">Uncharacterized protein</fullName>
    </submittedName>
</protein>
<dbReference type="Proteomes" id="UP001152795">
    <property type="component" value="Unassembled WGS sequence"/>
</dbReference>
<proteinExistence type="predicted"/>
<comment type="caution">
    <text evidence="1">The sequence shown here is derived from an EMBL/GenBank/DDBJ whole genome shotgun (WGS) entry which is preliminary data.</text>
</comment>
<dbReference type="AlphaFoldDB" id="A0A7D9IZT9"/>
<dbReference type="OrthoDB" id="10516974at2759"/>
<evidence type="ECO:0000313" key="2">
    <source>
        <dbReference type="Proteomes" id="UP001152795"/>
    </source>
</evidence>
<gene>
    <name evidence="1" type="ORF">PACLA_8A053491</name>
</gene>
<dbReference type="EMBL" id="CACRXK020010959">
    <property type="protein sequence ID" value="CAB4020448.1"/>
    <property type="molecule type" value="Genomic_DNA"/>
</dbReference>
<name>A0A7D9IZT9_PARCT</name>
<organism evidence="1 2">
    <name type="scientific">Paramuricea clavata</name>
    <name type="common">Red gorgonian</name>
    <name type="synonym">Violescent sea-whip</name>
    <dbReference type="NCBI Taxonomy" id="317549"/>
    <lineage>
        <taxon>Eukaryota</taxon>
        <taxon>Metazoa</taxon>
        <taxon>Cnidaria</taxon>
        <taxon>Anthozoa</taxon>
        <taxon>Octocorallia</taxon>
        <taxon>Malacalcyonacea</taxon>
        <taxon>Plexauridae</taxon>
        <taxon>Paramuricea</taxon>
    </lineage>
</organism>